<reference evidence="14 15" key="1">
    <citation type="submission" date="2016-05" db="EMBL/GenBank/DDBJ databases">
        <title>Complete genome sequence of Novosphingobium guangzhouense SA925(T).</title>
        <authorList>
            <person name="Sha S."/>
        </authorList>
    </citation>
    <scope>NUCLEOTIDE SEQUENCE [LARGE SCALE GENOMIC DNA]</scope>
    <source>
        <strain evidence="14 15">SA925</strain>
    </source>
</reference>
<dbReference type="PANTHER" id="PTHR32552">
    <property type="entry name" value="FERRICHROME IRON RECEPTOR-RELATED"/>
    <property type="match status" value="1"/>
</dbReference>
<dbReference type="InterPro" id="IPR039426">
    <property type="entry name" value="TonB-dep_rcpt-like"/>
</dbReference>
<dbReference type="PANTHER" id="PTHR32552:SF74">
    <property type="entry name" value="HYDROXAMATE SIDEROPHORE RECEPTOR FHUE"/>
    <property type="match status" value="1"/>
</dbReference>
<dbReference type="GO" id="GO:0009279">
    <property type="term" value="C:cell outer membrane"/>
    <property type="evidence" value="ECO:0007669"/>
    <property type="project" value="UniProtKB-SubCell"/>
</dbReference>
<evidence type="ECO:0000256" key="2">
    <source>
        <dbReference type="ARBA" id="ARBA00009810"/>
    </source>
</evidence>
<keyword evidence="3 10" id="KW-0813">Transport</keyword>
<dbReference type="Gene3D" id="2.40.170.20">
    <property type="entry name" value="TonB-dependent receptor, beta-barrel domain"/>
    <property type="match status" value="1"/>
</dbReference>
<dbReference type="Gene3D" id="2.170.130.10">
    <property type="entry name" value="TonB-dependent receptor, plug domain"/>
    <property type="match status" value="1"/>
</dbReference>
<dbReference type="PROSITE" id="PS52016">
    <property type="entry name" value="TONB_DEPENDENT_REC_3"/>
    <property type="match status" value="1"/>
</dbReference>
<evidence type="ECO:0008006" key="16">
    <source>
        <dbReference type="Google" id="ProtNLM"/>
    </source>
</evidence>
<comment type="subcellular location">
    <subcellularLocation>
        <location evidence="1 10">Cell outer membrane</location>
        <topology evidence="1 10">Multi-pass membrane protein</topology>
    </subcellularLocation>
</comment>
<keyword evidence="8" id="KW-0675">Receptor</keyword>
<dbReference type="GO" id="GO:0015344">
    <property type="term" value="F:siderophore uptake transmembrane transporter activity"/>
    <property type="evidence" value="ECO:0007669"/>
    <property type="project" value="TreeGrafter"/>
</dbReference>
<accession>A0A2K2FVA2</accession>
<keyword evidence="15" id="KW-1185">Reference proteome</keyword>
<evidence type="ECO:0000256" key="1">
    <source>
        <dbReference type="ARBA" id="ARBA00004571"/>
    </source>
</evidence>
<comment type="caution">
    <text evidence="14">The sequence shown here is derived from an EMBL/GenBank/DDBJ whole genome shotgun (WGS) entry which is preliminary data.</text>
</comment>
<evidence type="ECO:0000259" key="12">
    <source>
        <dbReference type="Pfam" id="PF00593"/>
    </source>
</evidence>
<keyword evidence="4 10" id="KW-1134">Transmembrane beta strand</keyword>
<keyword evidence="6 11" id="KW-0798">TonB box</keyword>
<feature type="domain" description="TonB-dependent receptor-like beta-barrel" evidence="12">
    <location>
        <begin position="270"/>
        <end position="703"/>
    </location>
</feature>
<name>A0A2K2FVA2_9SPHN</name>
<dbReference type="Pfam" id="PF07715">
    <property type="entry name" value="Plug"/>
    <property type="match status" value="1"/>
</dbReference>
<evidence type="ECO:0000256" key="3">
    <source>
        <dbReference type="ARBA" id="ARBA00022448"/>
    </source>
</evidence>
<evidence type="ECO:0000256" key="4">
    <source>
        <dbReference type="ARBA" id="ARBA00022452"/>
    </source>
</evidence>
<evidence type="ECO:0000256" key="6">
    <source>
        <dbReference type="ARBA" id="ARBA00023077"/>
    </source>
</evidence>
<dbReference type="InterPro" id="IPR036942">
    <property type="entry name" value="Beta-barrel_TonB_sf"/>
</dbReference>
<comment type="similarity">
    <text evidence="2 10 11">Belongs to the TonB-dependent receptor family.</text>
</comment>
<dbReference type="InterPro" id="IPR012910">
    <property type="entry name" value="Plug_dom"/>
</dbReference>
<keyword evidence="7 10" id="KW-0472">Membrane</keyword>
<protein>
    <recommendedName>
        <fullName evidence="16">TonB-dependent receptor</fullName>
    </recommendedName>
</protein>
<dbReference type="NCBIfam" id="TIGR01783">
    <property type="entry name" value="TonB-siderophor"/>
    <property type="match status" value="1"/>
</dbReference>
<dbReference type="EMBL" id="LYMM01000068">
    <property type="protein sequence ID" value="PNU02703.1"/>
    <property type="molecule type" value="Genomic_DNA"/>
</dbReference>
<dbReference type="InterPro" id="IPR000531">
    <property type="entry name" value="Beta-barrel_TonB"/>
</dbReference>
<feature type="domain" description="TonB-dependent receptor plug" evidence="13">
    <location>
        <begin position="79"/>
        <end position="186"/>
    </location>
</feature>
<dbReference type="InterPro" id="IPR037066">
    <property type="entry name" value="Plug_dom_sf"/>
</dbReference>
<dbReference type="GO" id="GO:0015891">
    <property type="term" value="P:siderophore transport"/>
    <property type="evidence" value="ECO:0007669"/>
    <property type="project" value="InterPro"/>
</dbReference>
<evidence type="ECO:0000256" key="7">
    <source>
        <dbReference type="ARBA" id="ARBA00023136"/>
    </source>
</evidence>
<evidence type="ECO:0000256" key="10">
    <source>
        <dbReference type="PROSITE-ProRule" id="PRU01360"/>
    </source>
</evidence>
<evidence type="ECO:0000256" key="8">
    <source>
        <dbReference type="ARBA" id="ARBA00023170"/>
    </source>
</evidence>
<keyword evidence="9 10" id="KW-0998">Cell outer membrane</keyword>
<gene>
    <name evidence="14" type="ORF">A8V01_25875</name>
</gene>
<dbReference type="Pfam" id="PF00593">
    <property type="entry name" value="TonB_dep_Rec_b-barrel"/>
    <property type="match status" value="1"/>
</dbReference>
<sequence length="731" mass="79309">MLAGSGLTFRQTGANSFTLEAAPQSGDGAIQLGPVRVAGEGTATGGYDRPVSGTALTEHSRSYTSAGPIAAATGLGLTLRETPQSITILTRERLDQQNITTLGDALAQAPGIFYQPAGSSVGGYAGLNSRGYAVTSVMLDGVPIPTSAIAGYAALQGLGTLNTDVYDSITVVRGATGLMTGAGDPSATVALTRKRPTDTLQAIALGSYGRWDQLHAMVDLGGPLNAQGTVRARAVGSFEDGDGWKEGYNYRKYVGYAIIEADLSSRTLASLSFDFGGNNGKGGAGPYTGYALTDVDGNPTPFGRRDNAQTEWSRFRDRRIGVTATIEHSFDEDWRAKLVYNHNEVKTQQYFGLAADLPDADGFTALHLRSYRIRNKVDSVGAKLDGAYYLFGRRHELVAGFNGSWTNEITPDWYRSFASTVNVYTWNRQFPEPDWASLYGFGWGTKVSQYGAYVATRLRATEALSILGGLRWSNWRTRDLDETGAAYEDRKYNGEITPYVGAVLDVTPNLSVYASYTSIFNPQSSRDVEGRLLDPEKGSNIEAGIKGEWFDGRLNASAAVFQVRKDNLAVQDGTNLTPTGDQAYVAMDDTKGRGWEVEVSGEPIQGWSVQGGYTRVRSKDSTGARLNGEMPEHMVKLFTSWTPASLSQLTVGGGMTWQSRIYSPWMDEAWAHRYAQRSYAVVNAMVRYAITPRVAVTLNANNLFDKVYRTDVDVHDYGAPRSLVASVRAQF</sequence>
<evidence type="ECO:0000313" key="15">
    <source>
        <dbReference type="Proteomes" id="UP000236327"/>
    </source>
</evidence>
<organism evidence="14 15">
    <name type="scientific">Novosphingobium guangzhouense</name>
    <dbReference type="NCBI Taxonomy" id="1850347"/>
    <lineage>
        <taxon>Bacteria</taxon>
        <taxon>Pseudomonadati</taxon>
        <taxon>Pseudomonadota</taxon>
        <taxon>Alphaproteobacteria</taxon>
        <taxon>Sphingomonadales</taxon>
        <taxon>Sphingomonadaceae</taxon>
        <taxon>Novosphingobium</taxon>
    </lineage>
</organism>
<evidence type="ECO:0000259" key="13">
    <source>
        <dbReference type="Pfam" id="PF07715"/>
    </source>
</evidence>
<dbReference type="SUPFAM" id="SSF56935">
    <property type="entry name" value="Porins"/>
    <property type="match status" value="1"/>
</dbReference>
<evidence type="ECO:0000256" key="9">
    <source>
        <dbReference type="ARBA" id="ARBA00023237"/>
    </source>
</evidence>
<proteinExistence type="inferred from homology"/>
<keyword evidence="5 10" id="KW-0812">Transmembrane</keyword>
<dbReference type="Gene3D" id="3.55.50.30">
    <property type="match status" value="1"/>
</dbReference>
<dbReference type="GO" id="GO:0038023">
    <property type="term" value="F:signaling receptor activity"/>
    <property type="evidence" value="ECO:0007669"/>
    <property type="project" value="InterPro"/>
</dbReference>
<evidence type="ECO:0000256" key="5">
    <source>
        <dbReference type="ARBA" id="ARBA00022692"/>
    </source>
</evidence>
<dbReference type="Proteomes" id="UP000236327">
    <property type="component" value="Unassembled WGS sequence"/>
</dbReference>
<dbReference type="AlphaFoldDB" id="A0A2K2FVA2"/>
<dbReference type="InterPro" id="IPR010105">
    <property type="entry name" value="TonB_sidphr_rcpt"/>
</dbReference>
<evidence type="ECO:0000313" key="14">
    <source>
        <dbReference type="EMBL" id="PNU02703.1"/>
    </source>
</evidence>
<evidence type="ECO:0000256" key="11">
    <source>
        <dbReference type="RuleBase" id="RU003357"/>
    </source>
</evidence>
<dbReference type="CDD" id="cd01347">
    <property type="entry name" value="ligand_gated_channel"/>
    <property type="match status" value="1"/>
</dbReference>